<comment type="caution">
    <text evidence="4">The sequence shown here is derived from an EMBL/GenBank/DDBJ whole genome shotgun (WGS) entry which is preliminary data.</text>
</comment>
<dbReference type="AlphaFoldDB" id="A0A951UQ03"/>
<feature type="chain" id="PRO_5037393458" evidence="2">
    <location>
        <begin position="24"/>
        <end position="984"/>
    </location>
</feature>
<dbReference type="Proteomes" id="UP000757435">
    <property type="component" value="Unassembled WGS sequence"/>
</dbReference>
<evidence type="ECO:0000256" key="2">
    <source>
        <dbReference type="SAM" id="SignalP"/>
    </source>
</evidence>
<feature type="signal peptide" evidence="2">
    <location>
        <begin position="1"/>
        <end position="23"/>
    </location>
</feature>
<dbReference type="InterPro" id="IPR024983">
    <property type="entry name" value="CHAT_dom"/>
</dbReference>
<feature type="repeat" description="TPR" evidence="1">
    <location>
        <begin position="475"/>
        <end position="508"/>
    </location>
</feature>
<accession>A0A951UQ03</accession>
<dbReference type="SUPFAM" id="SSF48452">
    <property type="entry name" value="TPR-like"/>
    <property type="match status" value="1"/>
</dbReference>
<name>A0A951UQ03_9CYAN</name>
<dbReference type="PROSITE" id="PS51257">
    <property type="entry name" value="PROKAR_LIPOPROTEIN"/>
    <property type="match status" value="1"/>
</dbReference>
<dbReference type="Gene3D" id="1.25.40.10">
    <property type="entry name" value="Tetratricopeptide repeat domain"/>
    <property type="match status" value="3"/>
</dbReference>
<dbReference type="InterPro" id="IPR011990">
    <property type="entry name" value="TPR-like_helical_dom_sf"/>
</dbReference>
<dbReference type="SMART" id="SM00028">
    <property type="entry name" value="TPR"/>
    <property type="match status" value="5"/>
</dbReference>
<proteinExistence type="predicted"/>
<dbReference type="Pfam" id="PF12770">
    <property type="entry name" value="CHAT"/>
    <property type="match status" value="1"/>
</dbReference>
<reference evidence="4" key="1">
    <citation type="submission" date="2021-05" db="EMBL/GenBank/DDBJ databases">
        <authorList>
            <person name="Pietrasiak N."/>
            <person name="Ward R."/>
            <person name="Stajich J.E."/>
            <person name="Kurbessoian T."/>
        </authorList>
    </citation>
    <scope>NUCLEOTIDE SEQUENCE</scope>
    <source>
        <strain evidence="4">UHER 2000/2452</strain>
    </source>
</reference>
<organism evidence="4 5">
    <name type="scientific">Drouetiella hepatica Uher 2000/2452</name>
    <dbReference type="NCBI Taxonomy" id="904376"/>
    <lineage>
        <taxon>Bacteria</taxon>
        <taxon>Bacillati</taxon>
        <taxon>Cyanobacteriota</taxon>
        <taxon>Cyanophyceae</taxon>
        <taxon>Oculatellales</taxon>
        <taxon>Oculatellaceae</taxon>
        <taxon>Drouetiella</taxon>
    </lineage>
</organism>
<sequence>MKLKRFFLTLCVALFLFVGCRPATDALFSGSASPPLRRQPEAAALASPVALATPTAPVSASSEDQQCNVVIQKAIEQFDSKQFKQEVGGNGAALAEFAQRQQAEQLLNFLGQEAEENSKAEYHQDSLCLSLKRLELAQQLGDRQLLLALYGVGNGYRAIGDFANALSNFTGYLKRARALGNQRHEAVALGSIGEIYQELGDYEQALQYHQQRLGIAYEVQHFENDPDQDANGFDGYTGSQLVGDALGSIGDNYYIQQNGTKAIQYYEARFKIINKLNKKLKVATTKSGVDMSLQPSWIATLTSLAKAYDGNKETEKAGKEYEEVKRLIDKYPVLAHSAAASRFYESWINFLLSQKRLKEALKIADGFIQRYQKLVHPSKQLDLITRLLAFDKSKDYCDKVARNPSSICEDEKTIVKDSINLIIEFKSGKKWLSELSEQLDKLSDTAKSELDKACERKQLDCTLRVKFPNNDRSLGRVYNLAGLVYLQQGMLPEAEEKFKAAIDLRNKLSKQRLSDTLKVFFFDTQRNAYLNLQQTLIQQGKNEEALVISEDGRAQVFAEMLGANRAANPTANADSNSNRCSGKVAIEQIRCVAQEHKLTLVEYSLIEQPIVADRPAEVLIWVVKPTGEIEFRSQSISEALQAYSAQTATNWIHEARKQIGLYGSDGKNQRATFLKDGRTANKAATAPDVPFDSKAQADTLQNLHALLIEPIADLLPTSPDEHVLLVPDGSLFLIPFAALQDKTGKSLLESHILQTAPSIQVLNQIYSRLPSRDRLFSNPLIVGNPQSPSINCQGGDIVLPPLYGAESEAENVAKLLHAQPLIRDQATESTVRQKINSASLIHLAAHGLLDNCPGYAVPGAIALTADGDTESANGWFTSSEIADLKLTANLAVLSSCSTGQGRLTGDGVMGLSRSFLKTVPSVILSLWSVDDGSTAELMNQFYEKLRGMDSPDKAVALRDAMVATKANYKDPRQWAAFSLMGTAE</sequence>
<evidence type="ECO:0000256" key="1">
    <source>
        <dbReference type="PROSITE-ProRule" id="PRU00339"/>
    </source>
</evidence>
<dbReference type="Pfam" id="PF13424">
    <property type="entry name" value="TPR_12"/>
    <property type="match status" value="1"/>
</dbReference>
<evidence type="ECO:0000259" key="3">
    <source>
        <dbReference type="Pfam" id="PF12770"/>
    </source>
</evidence>
<keyword evidence="2" id="KW-0732">Signal</keyword>
<evidence type="ECO:0000313" key="4">
    <source>
        <dbReference type="EMBL" id="MBW4662092.1"/>
    </source>
</evidence>
<feature type="repeat" description="TPR" evidence="1">
    <location>
        <begin position="186"/>
        <end position="219"/>
    </location>
</feature>
<feature type="domain" description="CHAT" evidence="3">
    <location>
        <begin position="699"/>
        <end position="981"/>
    </location>
</feature>
<protein>
    <submittedName>
        <fullName evidence="4">CHAT domain-containing protein</fullName>
    </submittedName>
</protein>
<dbReference type="PANTHER" id="PTHR10098">
    <property type="entry name" value="RAPSYN-RELATED"/>
    <property type="match status" value="1"/>
</dbReference>
<reference evidence="4" key="2">
    <citation type="journal article" date="2022" name="Microbiol. Resour. Announc.">
        <title>Metagenome Sequencing to Explore Phylogenomics of Terrestrial Cyanobacteria.</title>
        <authorList>
            <person name="Ward R.D."/>
            <person name="Stajich J.E."/>
            <person name="Johansen J.R."/>
            <person name="Huntemann M."/>
            <person name="Clum A."/>
            <person name="Foster B."/>
            <person name="Foster B."/>
            <person name="Roux S."/>
            <person name="Palaniappan K."/>
            <person name="Varghese N."/>
            <person name="Mukherjee S."/>
            <person name="Reddy T.B.K."/>
            <person name="Daum C."/>
            <person name="Copeland A."/>
            <person name="Chen I.A."/>
            <person name="Ivanova N.N."/>
            <person name="Kyrpides N.C."/>
            <person name="Shapiro N."/>
            <person name="Eloe-Fadrosh E.A."/>
            <person name="Pietrasiak N."/>
        </authorList>
    </citation>
    <scope>NUCLEOTIDE SEQUENCE</scope>
    <source>
        <strain evidence="4">UHER 2000/2452</strain>
    </source>
</reference>
<evidence type="ECO:0000313" key="5">
    <source>
        <dbReference type="Proteomes" id="UP000757435"/>
    </source>
</evidence>
<dbReference type="InterPro" id="IPR019734">
    <property type="entry name" value="TPR_rpt"/>
</dbReference>
<keyword evidence="1" id="KW-0802">TPR repeat</keyword>
<gene>
    <name evidence="4" type="ORF">KME15_25845</name>
</gene>
<dbReference type="PANTHER" id="PTHR10098:SF108">
    <property type="entry name" value="TETRATRICOPEPTIDE REPEAT PROTEIN 28"/>
    <property type="match status" value="1"/>
</dbReference>
<dbReference type="PROSITE" id="PS50005">
    <property type="entry name" value="TPR"/>
    <property type="match status" value="2"/>
</dbReference>
<dbReference type="EMBL" id="JAHHHD010000056">
    <property type="protein sequence ID" value="MBW4662092.1"/>
    <property type="molecule type" value="Genomic_DNA"/>
</dbReference>